<dbReference type="PANTHER" id="PTHR34457">
    <property type="entry name" value="EMBRYO DEFECTIVE 2410"/>
    <property type="match status" value="1"/>
</dbReference>
<organism evidence="1 2">
    <name type="scientific">Lactuca sativa</name>
    <name type="common">Garden lettuce</name>
    <dbReference type="NCBI Taxonomy" id="4236"/>
    <lineage>
        <taxon>Eukaryota</taxon>
        <taxon>Viridiplantae</taxon>
        <taxon>Streptophyta</taxon>
        <taxon>Embryophyta</taxon>
        <taxon>Tracheophyta</taxon>
        <taxon>Spermatophyta</taxon>
        <taxon>Magnoliopsida</taxon>
        <taxon>eudicotyledons</taxon>
        <taxon>Gunneridae</taxon>
        <taxon>Pentapetalae</taxon>
        <taxon>asterids</taxon>
        <taxon>campanulids</taxon>
        <taxon>Asterales</taxon>
        <taxon>Asteraceae</taxon>
        <taxon>Cichorioideae</taxon>
        <taxon>Cichorieae</taxon>
        <taxon>Lactucinae</taxon>
        <taxon>Lactuca</taxon>
    </lineage>
</organism>
<comment type="caution">
    <text evidence="1">The sequence shown here is derived from an EMBL/GenBank/DDBJ whole genome shotgun (WGS) entry which is preliminary data.</text>
</comment>
<accession>A0A9R1UIM6</accession>
<evidence type="ECO:0000313" key="2">
    <source>
        <dbReference type="Proteomes" id="UP000235145"/>
    </source>
</evidence>
<dbReference type="Proteomes" id="UP000235145">
    <property type="component" value="Unassembled WGS sequence"/>
</dbReference>
<gene>
    <name evidence="1" type="ORF">LSAT_V11C900490050</name>
</gene>
<sequence>MKHAYEDCSLLLHLLNDDLSSYPHENWQNVREFDDTLAVIIEGVELDLHMRGFEFFNLVSSYAFDSLSLIHLKATRRIKFQGKVVKPVISISDEQQTNTNGEKTEVSKILAGDVSITAICKQYVMVSVS</sequence>
<dbReference type="AlphaFoldDB" id="A0A9R1UIM6"/>
<protein>
    <submittedName>
        <fullName evidence="1">Uncharacterized protein</fullName>
    </submittedName>
</protein>
<name>A0A9R1UIM6_LACSA</name>
<proteinExistence type="predicted"/>
<dbReference type="InterPro" id="IPR053022">
    <property type="entry name" value="Chloroplast_translocon_comp"/>
</dbReference>
<dbReference type="PANTHER" id="PTHR34457:SF3">
    <property type="entry name" value="PROTEIN TIC236, CHLOROPLASTIC"/>
    <property type="match status" value="1"/>
</dbReference>
<reference evidence="1 2" key="1">
    <citation type="journal article" date="2017" name="Nat. Commun.">
        <title>Genome assembly with in vitro proximity ligation data and whole-genome triplication in lettuce.</title>
        <authorList>
            <person name="Reyes-Chin-Wo S."/>
            <person name="Wang Z."/>
            <person name="Yang X."/>
            <person name="Kozik A."/>
            <person name="Arikit S."/>
            <person name="Song C."/>
            <person name="Xia L."/>
            <person name="Froenicke L."/>
            <person name="Lavelle D.O."/>
            <person name="Truco M.J."/>
            <person name="Xia R."/>
            <person name="Zhu S."/>
            <person name="Xu C."/>
            <person name="Xu H."/>
            <person name="Xu X."/>
            <person name="Cox K."/>
            <person name="Korf I."/>
            <person name="Meyers B.C."/>
            <person name="Michelmore R.W."/>
        </authorList>
    </citation>
    <scope>NUCLEOTIDE SEQUENCE [LARGE SCALE GENOMIC DNA]</scope>
    <source>
        <strain evidence="2">cv. Salinas</strain>
        <tissue evidence="1">Seedlings</tissue>
    </source>
</reference>
<evidence type="ECO:0000313" key="1">
    <source>
        <dbReference type="EMBL" id="KAJ0187814.1"/>
    </source>
</evidence>
<keyword evidence="2" id="KW-1185">Reference proteome</keyword>
<dbReference type="EMBL" id="NBSK02000009">
    <property type="protein sequence ID" value="KAJ0187814.1"/>
    <property type="molecule type" value="Genomic_DNA"/>
</dbReference>